<dbReference type="InterPro" id="IPR050678">
    <property type="entry name" value="DNA_Partitioning_ATPase"/>
</dbReference>
<dbReference type="EMBL" id="JADJZA010000008">
    <property type="protein sequence ID" value="MBK9298038.1"/>
    <property type="molecule type" value="Genomic_DNA"/>
</dbReference>
<dbReference type="Pfam" id="PF13614">
    <property type="entry name" value="AAA_31"/>
    <property type="match status" value="1"/>
</dbReference>
<gene>
    <name evidence="2" type="ORF">IPN02_14630</name>
</gene>
<comment type="caution">
    <text evidence="2">The sequence shown here is derived from an EMBL/GenBank/DDBJ whole genome shotgun (WGS) entry which is preliminary data.</text>
</comment>
<protein>
    <submittedName>
        <fullName evidence="2">ParA family protein</fullName>
    </submittedName>
</protein>
<dbReference type="PANTHER" id="PTHR13696:SF99">
    <property type="entry name" value="COBYRINIC ACID AC-DIAMIDE SYNTHASE"/>
    <property type="match status" value="1"/>
</dbReference>
<name>A0A936ND17_9ACTN</name>
<accession>A0A936ND17</accession>
<dbReference type="InterPro" id="IPR027417">
    <property type="entry name" value="P-loop_NTPase"/>
</dbReference>
<evidence type="ECO:0000259" key="1">
    <source>
        <dbReference type="Pfam" id="PF13614"/>
    </source>
</evidence>
<evidence type="ECO:0000313" key="3">
    <source>
        <dbReference type="Proteomes" id="UP000727993"/>
    </source>
</evidence>
<feature type="domain" description="AAA" evidence="1">
    <location>
        <begin position="1"/>
        <end position="201"/>
    </location>
</feature>
<dbReference type="InterPro" id="IPR025669">
    <property type="entry name" value="AAA_dom"/>
</dbReference>
<reference evidence="2 3" key="1">
    <citation type="submission" date="2020-10" db="EMBL/GenBank/DDBJ databases">
        <title>Connecting structure to function with the recovery of over 1000 high-quality activated sludge metagenome-assembled genomes encoding full-length rRNA genes using long-read sequencing.</title>
        <authorList>
            <person name="Singleton C.M."/>
            <person name="Petriglieri F."/>
            <person name="Kristensen J.M."/>
            <person name="Kirkegaard R.H."/>
            <person name="Michaelsen T.Y."/>
            <person name="Andersen M.H."/>
            <person name="Karst S.M."/>
            <person name="Dueholm M.S."/>
            <person name="Nielsen P.H."/>
            <person name="Albertsen M."/>
        </authorList>
    </citation>
    <scope>NUCLEOTIDE SEQUENCE [LARGE SCALE GENOMIC DNA]</scope>
    <source>
        <strain evidence="2">Lyne_18-Q3-R50-59_MAXAC.006</strain>
    </source>
</reference>
<organism evidence="2 3">
    <name type="scientific">Candidatus Neomicrothrix subdominans</name>
    <dbReference type="NCBI Taxonomy" id="2954438"/>
    <lineage>
        <taxon>Bacteria</taxon>
        <taxon>Bacillati</taxon>
        <taxon>Actinomycetota</taxon>
        <taxon>Acidimicrobiia</taxon>
        <taxon>Acidimicrobiales</taxon>
        <taxon>Microthrixaceae</taxon>
        <taxon>Candidatus Neomicrothrix</taxon>
    </lineage>
</organism>
<dbReference type="Gene3D" id="3.40.50.300">
    <property type="entry name" value="P-loop containing nucleotide triphosphate hydrolases"/>
    <property type="match status" value="1"/>
</dbReference>
<evidence type="ECO:0000313" key="2">
    <source>
        <dbReference type="EMBL" id="MBK9298038.1"/>
    </source>
</evidence>
<proteinExistence type="predicted"/>
<dbReference type="CDD" id="cd02042">
    <property type="entry name" value="ParAB_family"/>
    <property type="match status" value="1"/>
</dbReference>
<dbReference type="AlphaFoldDB" id="A0A936ND17"/>
<dbReference type="PANTHER" id="PTHR13696">
    <property type="entry name" value="P-LOOP CONTAINING NUCLEOSIDE TRIPHOSPHATE HYDROLASE"/>
    <property type="match status" value="1"/>
</dbReference>
<sequence>MQTIGFWNNKGGTGKTSLAFQTSCAYAESHPDERILVIDMCPQANLSELLLGGLVNNGSDHLFQRQGQTPRSTIGGYFETRLPSPYTPPVFNSQDFVTTPATLNSQIPENLDLICGDPLLELQANAMSTLANNQIPGTDTWLAIVDWLRDLIAPLADTYTIAIVDANPSFSIYTQVALSVADSLVLPVMADDSSRRAVQNAFSLIHGLMLPSPIYANHNFASRLQGAGRQLPSTKLVVRNRITQYMGDASGYAAVLRSIEDDVGSLMKTHPGIFEFTDITDGMLSVRDFGTTGVVAAARGCPIGQLTPGKKDIRGRRVTINKKQLGHAVDAIANLASRIN</sequence>
<dbReference type="SUPFAM" id="SSF52540">
    <property type="entry name" value="P-loop containing nucleoside triphosphate hydrolases"/>
    <property type="match status" value="1"/>
</dbReference>
<dbReference type="Proteomes" id="UP000727993">
    <property type="component" value="Unassembled WGS sequence"/>
</dbReference>